<accession>A0AAE1D9M7</accession>
<sequence length="217" mass="24245">MLSRGSNHLLVAFSRHFGRSTSLASLPGTVIGIICKPYGHFRLRDSAGSMGNVLTSAFVQDQTRRLQSCREKAGCDTVVTFTACQPYTDGITSTLDESNEPVSHVYSWHRIHIGRVYCVRVTRLQMASSPHSMSLVSPCHTSTYSIRSTLDESNEPVSHVYRWHHLHIGRVYCVRVTRQQMASSLHSMSLMSPYHTSTDGIISTLDESSEPVSHVHR</sequence>
<name>A0AAE1D9M7_9GAST</name>
<dbReference type="AlphaFoldDB" id="A0AAE1D9M7"/>
<comment type="caution">
    <text evidence="1">The sequence shown here is derived from an EMBL/GenBank/DDBJ whole genome shotgun (WGS) entry which is preliminary data.</text>
</comment>
<dbReference type="Proteomes" id="UP001283361">
    <property type="component" value="Unassembled WGS sequence"/>
</dbReference>
<keyword evidence="2" id="KW-1185">Reference proteome</keyword>
<evidence type="ECO:0000313" key="2">
    <source>
        <dbReference type="Proteomes" id="UP001283361"/>
    </source>
</evidence>
<proteinExistence type="predicted"/>
<reference evidence="1" key="1">
    <citation type="journal article" date="2023" name="G3 (Bethesda)">
        <title>A reference genome for the long-term kleptoplast-retaining sea slug Elysia crispata morphotype clarki.</title>
        <authorList>
            <person name="Eastman K.E."/>
            <person name="Pendleton A.L."/>
            <person name="Shaikh M.A."/>
            <person name="Suttiyut T."/>
            <person name="Ogas R."/>
            <person name="Tomko P."/>
            <person name="Gavelis G."/>
            <person name="Widhalm J.R."/>
            <person name="Wisecaver J.H."/>
        </authorList>
    </citation>
    <scope>NUCLEOTIDE SEQUENCE</scope>
    <source>
        <strain evidence="1">ECLA1</strain>
    </source>
</reference>
<gene>
    <name evidence="1" type="ORF">RRG08_020692</name>
</gene>
<organism evidence="1 2">
    <name type="scientific">Elysia crispata</name>
    <name type="common">lettuce slug</name>
    <dbReference type="NCBI Taxonomy" id="231223"/>
    <lineage>
        <taxon>Eukaryota</taxon>
        <taxon>Metazoa</taxon>
        <taxon>Spiralia</taxon>
        <taxon>Lophotrochozoa</taxon>
        <taxon>Mollusca</taxon>
        <taxon>Gastropoda</taxon>
        <taxon>Heterobranchia</taxon>
        <taxon>Euthyneura</taxon>
        <taxon>Panpulmonata</taxon>
        <taxon>Sacoglossa</taxon>
        <taxon>Placobranchoidea</taxon>
        <taxon>Plakobranchidae</taxon>
        <taxon>Elysia</taxon>
    </lineage>
</organism>
<evidence type="ECO:0000313" key="1">
    <source>
        <dbReference type="EMBL" id="KAK3762614.1"/>
    </source>
</evidence>
<dbReference type="EMBL" id="JAWDGP010004681">
    <property type="protein sequence ID" value="KAK3762614.1"/>
    <property type="molecule type" value="Genomic_DNA"/>
</dbReference>
<protein>
    <submittedName>
        <fullName evidence="1">Uncharacterized protein</fullName>
    </submittedName>
</protein>